<organism evidence="12 13">
    <name type="scientific">Syntrophorhabdus aromaticivorans</name>
    <dbReference type="NCBI Taxonomy" id="328301"/>
    <lineage>
        <taxon>Bacteria</taxon>
        <taxon>Pseudomonadati</taxon>
        <taxon>Thermodesulfobacteriota</taxon>
        <taxon>Syntrophorhabdia</taxon>
        <taxon>Syntrophorhabdales</taxon>
        <taxon>Syntrophorhabdaceae</taxon>
        <taxon>Syntrophorhabdus</taxon>
    </lineage>
</organism>
<comment type="catalytic activity">
    <reaction evidence="8">
        <text>N(2)-formyl-N(1)-(5-phospho-beta-D-ribosyl)glycinamide + L-glutamine + ATP + H2O = 2-formamido-N(1)-(5-O-phospho-beta-D-ribosyl)acetamidine + L-glutamate + ADP + phosphate + H(+)</text>
        <dbReference type="Rhea" id="RHEA:17129"/>
        <dbReference type="ChEBI" id="CHEBI:15377"/>
        <dbReference type="ChEBI" id="CHEBI:15378"/>
        <dbReference type="ChEBI" id="CHEBI:29985"/>
        <dbReference type="ChEBI" id="CHEBI:30616"/>
        <dbReference type="ChEBI" id="CHEBI:43474"/>
        <dbReference type="ChEBI" id="CHEBI:58359"/>
        <dbReference type="ChEBI" id="CHEBI:147286"/>
        <dbReference type="ChEBI" id="CHEBI:147287"/>
        <dbReference type="ChEBI" id="CHEBI:456216"/>
        <dbReference type="EC" id="6.3.5.3"/>
    </reaction>
</comment>
<evidence type="ECO:0000256" key="1">
    <source>
        <dbReference type="ARBA" id="ARBA00022490"/>
    </source>
</evidence>
<feature type="domain" description="PurM-like C-terminal" evidence="10">
    <location>
        <begin position="821"/>
        <end position="964"/>
    </location>
</feature>
<name>A0A971S147_9BACT</name>
<evidence type="ECO:0000256" key="7">
    <source>
        <dbReference type="ARBA" id="ARBA00022842"/>
    </source>
</evidence>
<dbReference type="AlphaFoldDB" id="A0A971S147"/>
<evidence type="ECO:0000256" key="3">
    <source>
        <dbReference type="ARBA" id="ARBA00022723"/>
    </source>
</evidence>
<comment type="caution">
    <text evidence="8">Lacks conserved residue(s) required for the propagation of feature annotation.</text>
</comment>
<evidence type="ECO:0000313" key="12">
    <source>
        <dbReference type="EMBL" id="NLW34847.1"/>
    </source>
</evidence>
<keyword evidence="7 8" id="KW-0460">Magnesium</keyword>
<keyword evidence="2 8" id="KW-0436">Ligase</keyword>
<feature type="active site" evidence="8">
    <location>
        <position position="246"/>
    </location>
</feature>
<keyword evidence="6 8" id="KW-0067">ATP-binding</keyword>
<dbReference type="InterPro" id="IPR010918">
    <property type="entry name" value="PurM-like_C_dom"/>
</dbReference>
<dbReference type="HAMAP" id="MF_00420">
    <property type="entry name" value="PurL_2"/>
    <property type="match status" value="1"/>
</dbReference>
<dbReference type="GO" id="GO:0005524">
    <property type="term" value="F:ATP binding"/>
    <property type="evidence" value="ECO:0007669"/>
    <property type="project" value="UniProtKB-UniRule"/>
</dbReference>
<feature type="active site" description="Proton acceptor" evidence="8">
    <location>
        <position position="318"/>
    </location>
</feature>
<dbReference type="InterPro" id="IPR041609">
    <property type="entry name" value="PurL_linker"/>
</dbReference>
<dbReference type="Gene3D" id="3.30.1280.10">
    <property type="entry name" value="Phosphoribosylformylglycinamidine synthase subunit PurS"/>
    <property type="match status" value="1"/>
</dbReference>
<dbReference type="CDD" id="cd02204">
    <property type="entry name" value="PurL_repeat2"/>
    <property type="match status" value="1"/>
</dbReference>
<evidence type="ECO:0000256" key="5">
    <source>
        <dbReference type="ARBA" id="ARBA00022755"/>
    </source>
</evidence>
<dbReference type="InterPro" id="IPR016188">
    <property type="entry name" value="PurM-like_N"/>
</dbReference>
<keyword evidence="5 8" id="KW-0658">Purine biosynthesis</keyword>
<evidence type="ECO:0000259" key="10">
    <source>
        <dbReference type="Pfam" id="PF02769"/>
    </source>
</evidence>
<protein>
    <recommendedName>
        <fullName evidence="8">Phosphoribosylformylglycinamidine synthase subunit PurL</fullName>
        <shortName evidence="8">FGAM synthase</shortName>
        <ecNumber evidence="8">6.3.5.3</ecNumber>
    </recommendedName>
    <alternativeName>
        <fullName evidence="8">Formylglycinamide ribonucleotide amidotransferase subunit II</fullName>
        <shortName evidence="8">FGAR amidotransferase II</shortName>
        <shortName evidence="8">FGAR-AT II</shortName>
    </alternativeName>
    <alternativeName>
        <fullName evidence="8">Glutamine amidotransferase PurL</fullName>
    </alternativeName>
    <alternativeName>
        <fullName evidence="8">Phosphoribosylformylglycinamidine synthase subunit II</fullName>
    </alternativeName>
</protein>
<comment type="caution">
    <text evidence="12">The sequence shown here is derived from an EMBL/GenBank/DDBJ whole genome shotgun (WGS) entry which is preliminary data.</text>
</comment>
<feature type="binding site" evidence="8">
    <location>
        <position position="314"/>
    </location>
    <ligand>
        <name>ATP</name>
        <dbReference type="ChEBI" id="CHEBI:30616"/>
    </ligand>
</feature>
<dbReference type="GO" id="GO:0000287">
    <property type="term" value="F:magnesium ion binding"/>
    <property type="evidence" value="ECO:0007669"/>
    <property type="project" value="UniProtKB-UniRule"/>
</dbReference>
<dbReference type="InterPro" id="IPR036604">
    <property type="entry name" value="PurS-like_sf"/>
</dbReference>
<dbReference type="Pfam" id="PF18072">
    <property type="entry name" value="FGAR-AT_linker"/>
    <property type="match status" value="1"/>
</dbReference>
<comment type="pathway">
    <text evidence="8">Purine metabolism; IMP biosynthesis via de novo pathway; 5-amino-1-(5-phospho-D-ribosyl)imidazole from N(2)-formyl-N(1)-(5-phospho-D-ribosyl)glycinamide: step 1/2.</text>
</comment>
<proteinExistence type="inferred from homology"/>
<dbReference type="GO" id="GO:0005737">
    <property type="term" value="C:cytoplasm"/>
    <property type="evidence" value="ECO:0007669"/>
    <property type="project" value="UniProtKB-SubCell"/>
</dbReference>
<comment type="similarity">
    <text evidence="8">Belongs to the FGAMS family.</text>
</comment>
<feature type="domain" description="Phosphoribosylformylglycinamidine synthase linker" evidence="11">
    <location>
        <begin position="190"/>
        <end position="250"/>
    </location>
</feature>
<feature type="binding site" evidence="8">
    <location>
        <position position="782"/>
    </location>
    <ligand>
        <name>substrate</name>
    </ligand>
</feature>
<reference evidence="12" key="1">
    <citation type="journal article" date="2020" name="Biotechnol. Biofuels">
        <title>New insights from the biogas microbiome by comprehensive genome-resolved metagenomics of nearly 1600 species originating from multiple anaerobic digesters.</title>
        <authorList>
            <person name="Campanaro S."/>
            <person name="Treu L."/>
            <person name="Rodriguez-R L.M."/>
            <person name="Kovalovszki A."/>
            <person name="Ziels R.M."/>
            <person name="Maus I."/>
            <person name="Zhu X."/>
            <person name="Kougias P.G."/>
            <person name="Basile A."/>
            <person name="Luo G."/>
            <person name="Schluter A."/>
            <person name="Konstantinidis K.T."/>
            <person name="Angelidaki I."/>
        </authorList>
    </citation>
    <scope>NUCLEOTIDE SEQUENCE</scope>
    <source>
        <strain evidence="12">AS06rmzACSIP_7</strain>
    </source>
</reference>
<dbReference type="Pfam" id="PF02769">
    <property type="entry name" value="AIRS_C"/>
    <property type="match status" value="2"/>
</dbReference>
<evidence type="ECO:0000256" key="4">
    <source>
        <dbReference type="ARBA" id="ARBA00022741"/>
    </source>
</evidence>
<dbReference type="EMBL" id="JAAYEE010000086">
    <property type="protein sequence ID" value="NLW34847.1"/>
    <property type="molecule type" value="Genomic_DNA"/>
</dbReference>
<feature type="binding site" evidence="8">
    <location>
        <position position="502"/>
    </location>
    <ligand>
        <name>Mg(2+)</name>
        <dbReference type="ChEBI" id="CHEBI:18420"/>
        <label>2</label>
    </ligand>
</feature>
<comment type="subunit">
    <text evidence="8">Monomer. Part of the FGAM synthase complex composed of 1 PurL, 1 PurQ and 2 PurS subunits.</text>
</comment>
<feature type="domain" description="PurM-like N-terminal" evidence="9">
    <location>
        <begin position="298"/>
        <end position="422"/>
    </location>
</feature>
<dbReference type="GO" id="GO:0004642">
    <property type="term" value="F:phosphoribosylformylglycinamidine synthase activity"/>
    <property type="evidence" value="ECO:0007669"/>
    <property type="project" value="UniProtKB-UniRule"/>
</dbReference>
<dbReference type="PANTHER" id="PTHR43555">
    <property type="entry name" value="PHOSPHORIBOSYLFORMYLGLYCINAMIDINE SYNTHASE SUBUNIT PURL"/>
    <property type="match status" value="1"/>
</dbReference>
<dbReference type="SUPFAM" id="SSF82697">
    <property type="entry name" value="PurS-like"/>
    <property type="match status" value="1"/>
</dbReference>
<evidence type="ECO:0000256" key="8">
    <source>
        <dbReference type="HAMAP-Rule" id="MF_00420"/>
    </source>
</evidence>
<feature type="binding site" evidence="8">
    <location>
        <position position="474"/>
    </location>
    <ligand>
        <name>substrate</name>
    </ligand>
</feature>
<keyword evidence="3 8" id="KW-0479">Metal-binding</keyword>
<dbReference type="Pfam" id="PF00586">
    <property type="entry name" value="AIRS"/>
    <property type="match status" value="2"/>
</dbReference>
<evidence type="ECO:0000259" key="9">
    <source>
        <dbReference type="Pfam" id="PF00586"/>
    </source>
</evidence>
<keyword evidence="4 8" id="KW-0547">Nucleotide-binding</keyword>
<keyword evidence="1 8" id="KW-0963">Cytoplasm</keyword>
<accession>A0A971S147</accession>
<dbReference type="InterPro" id="IPR010074">
    <property type="entry name" value="PRibForGlyAmidine_synth_PurL"/>
</dbReference>
<feature type="binding site" evidence="8">
    <location>
        <position position="735"/>
    </location>
    <ligand>
        <name>ATP</name>
        <dbReference type="ChEBI" id="CHEBI:30616"/>
    </ligand>
</feature>
<evidence type="ECO:0000256" key="2">
    <source>
        <dbReference type="ARBA" id="ARBA00022598"/>
    </source>
</evidence>
<feature type="domain" description="PurM-like C-terminal" evidence="10">
    <location>
        <begin position="437"/>
        <end position="586"/>
    </location>
</feature>
<feature type="binding site" evidence="8">
    <location>
        <position position="340"/>
    </location>
    <ligand>
        <name>Mg(2+)</name>
        <dbReference type="ChEBI" id="CHEBI:18420"/>
        <label>2</label>
    </ligand>
</feature>
<feature type="domain" description="PurM-like N-terminal" evidence="9">
    <location>
        <begin position="676"/>
        <end position="783"/>
    </location>
</feature>
<dbReference type="SUPFAM" id="SSF55326">
    <property type="entry name" value="PurM N-terminal domain-like"/>
    <property type="match status" value="2"/>
</dbReference>
<feature type="binding site" evidence="8">
    <location>
        <position position="316"/>
    </location>
    <ligand>
        <name>Mg(2+)</name>
        <dbReference type="ChEBI" id="CHEBI:18420"/>
        <label>1</label>
    </ligand>
</feature>
<dbReference type="EC" id="6.3.5.3" evidence="8"/>
<evidence type="ECO:0000313" key="13">
    <source>
        <dbReference type="Proteomes" id="UP000777265"/>
    </source>
</evidence>
<feature type="binding site" evidence="8">
    <location>
        <position position="779"/>
    </location>
    <ligand>
        <name>ATP</name>
        <dbReference type="ChEBI" id="CHEBI:30616"/>
    </ligand>
</feature>
<dbReference type="InterPro" id="IPR036921">
    <property type="entry name" value="PurM-like_N_sf"/>
</dbReference>
<dbReference type="CDD" id="cd02203">
    <property type="entry name" value="PurL_repeat1"/>
    <property type="match status" value="1"/>
</dbReference>
<sequence length="994" mass="109211">MAHRIEVAYKAGTLDVPGEKLKKKIKRDMGFDVEAKVVDAYIIDAPLSADILDILKTDVFVDPVIQKGYLDKPAPMEGDWAIEVSFKPGVTDNVGRTAREVIESLSGHRFERDEKVYTSRVYFLKGTLSETDVTRLAEDMLANTVINRYVCKNAAQYEQEQGMGAIAPKMGKGHKPTVEVFPITTGLEEIMRINRERTWALSADELKAIRRYFLAKSVIEARNKVGLTESPTDVEMEALAQTWSEHCKHKIFNAVIEYEEDGKKSTIDSLFKTYIVGSTDTIRRRKGKKDFCLSVFKDNAGVIRFNKKFNLAFKVETHNTPSALDPYGGALTGIVGVNRDPFGTGMGAKLIFNTDVFCFAPPDYRGSVPPRLLHPKRVMEGVREGVEHGGNKSGIPTVNGSLVFDLNYLGKPLVFCGTCGIMPRTIQGKPSYEKKARKGDAIVMVGGKIGKDGIHGATFSSEELSEVSPTSAVQIGDPITQKRMTDFLLVARDKGLYTSITDNGAGGLSSSVGEMAEDTNGCILHLDRAPLKYQGLLPWEILLSEAQERMNVAVAPENLDEFLRLSEEMNVTSTVLGEFTDTGKLHILHGGKTVAYLDMDFLHHGLPKMRLTAKWERKIRDEKPIGEPRNYGDALMAVLGRWNVCSKEYVVRQYDHEVQGGSIIKPLAGLNNNGPSDAAVVRPDLDSREGAVVSHGICPKYSAFDTYHMMACAIDEAIRNNIAGGGSLDRMALLDNFCWSDPVLSEKNPEGSYKLAQLVRANKALYDYTTLFGTPCISGKDSMKNDYMFKDIKISVPQTILVSCLSVIKDVKKAMTIDFKKAGDLVIIVGTTYAEMGGTEYFSEYGLMGNIPPRVRGSLAKKTFKAVQKAMGMGLVRSCHDVSDGGMGCALAESAFAGGIGVDVDLAAVPLIAIFRDDFVLFSESPSRFIISVKEEDLGALTTLFGSIPFGVLGKTRDDKRFIIRGLQGKQILDVSIDALLEAWQAPFKKHFSA</sequence>
<evidence type="ECO:0000259" key="11">
    <source>
        <dbReference type="Pfam" id="PF18072"/>
    </source>
</evidence>
<reference evidence="12" key="2">
    <citation type="submission" date="2020-01" db="EMBL/GenBank/DDBJ databases">
        <authorList>
            <person name="Campanaro S."/>
        </authorList>
    </citation>
    <scope>NUCLEOTIDE SEQUENCE</scope>
    <source>
        <strain evidence="12">AS06rmzACSIP_7</strain>
    </source>
</reference>
<dbReference type="Gene3D" id="3.30.1330.10">
    <property type="entry name" value="PurM-like, N-terminal domain"/>
    <property type="match status" value="2"/>
</dbReference>
<dbReference type="Gene3D" id="3.90.650.10">
    <property type="entry name" value="PurM-like C-terminal domain"/>
    <property type="match status" value="2"/>
</dbReference>
<dbReference type="GO" id="GO:0006189">
    <property type="term" value="P:'de novo' IMP biosynthetic process"/>
    <property type="evidence" value="ECO:0007669"/>
    <property type="project" value="UniProtKB-UniRule"/>
</dbReference>
<dbReference type="Proteomes" id="UP000777265">
    <property type="component" value="Unassembled WGS sequence"/>
</dbReference>
<dbReference type="PANTHER" id="PTHR43555:SF1">
    <property type="entry name" value="PHOSPHORIBOSYLFORMYLGLYCINAMIDINE SYNTHASE SUBUNIT PURL"/>
    <property type="match status" value="1"/>
</dbReference>
<comment type="subcellular location">
    <subcellularLocation>
        <location evidence="8">Cytoplasm</location>
    </subcellularLocation>
</comment>
<comment type="function">
    <text evidence="8">Part of the phosphoribosylformylglycinamidine synthase complex involved in the purines biosynthetic pathway. Catalyzes the ATP-dependent conversion of formylglycinamide ribonucleotide (FGAR) and glutamine to yield formylglycinamidine ribonucleotide (FGAM) and glutamate. The FGAM synthase complex is composed of three subunits. PurQ produces an ammonia molecule by converting glutamine to glutamate. PurL transfers the ammonia molecule to FGAR to form FGAM in an ATP-dependent manner. PurS interacts with PurQ and PurL and is thought to assist in the transfer of the ammonia molecule from PurQ to PurL.</text>
</comment>
<gene>
    <name evidence="8" type="primary">purL</name>
    <name evidence="12" type="ORF">GXY80_05110</name>
</gene>
<dbReference type="SUPFAM" id="SSF56042">
    <property type="entry name" value="PurM C-terminal domain-like"/>
    <property type="match status" value="2"/>
</dbReference>
<feature type="binding site" evidence="8">
    <location>
        <position position="339"/>
    </location>
    <ligand>
        <name>substrate</name>
    </ligand>
</feature>
<evidence type="ECO:0000256" key="6">
    <source>
        <dbReference type="ARBA" id="ARBA00022840"/>
    </source>
</evidence>
<dbReference type="InterPro" id="IPR036676">
    <property type="entry name" value="PurM-like_C_sf"/>
</dbReference>